<feature type="region of interest" description="Disordered" evidence="1">
    <location>
        <begin position="133"/>
        <end position="159"/>
    </location>
</feature>
<keyword evidence="2" id="KW-0472">Membrane</keyword>
<protein>
    <submittedName>
        <fullName evidence="3">Uncharacterized protein</fullName>
    </submittedName>
</protein>
<evidence type="ECO:0000313" key="4">
    <source>
        <dbReference type="Proteomes" id="UP000324479"/>
    </source>
</evidence>
<sequence>MKDRSTLVDLLLAFAAVYVLTLACWPKSKPRQIVRCQISSPQSSGPQWRTYSLAIDDPQLKQLHQKLDQWNSLESDPGYVTAKWQKELAEFYAQGKRRPHASPTAGGDGPTATTRSDSIATASYELDAPDALATESPSDLQPIDPDEVDAVSDVPSPSDADYWSSVKASAEQLMRTVASKKSHAPIVFERVTPAARPQLAYHIAFLLGLASACGYMHWMNLCPTRRERPLSEQTVSVLVRLGTFGGMIVLAMIGSVVVWL</sequence>
<dbReference type="PROSITE" id="PS51257">
    <property type="entry name" value="PROKAR_LIPOPROTEIN"/>
    <property type="match status" value="1"/>
</dbReference>
<evidence type="ECO:0000256" key="2">
    <source>
        <dbReference type="SAM" id="Phobius"/>
    </source>
</evidence>
<keyword evidence="4" id="KW-1185">Reference proteome</keyword>
<feature type="transmembrane region" description="Helical" evidence="2">
    <location>
        <begin position="199"/>
        <end position="218"/>
    </location>
</feature>
<dbReference type="AlphaFoldDB" id="A0A5M6D4H1"/>
<dbReference type="Proteomes" id="UP000324479">
    <property type="component" value="Unassembled WGS sequence"/>
</dbReference>
<dbReference type="EMBL" id="VWOX01000012">
    <property type="protein sequence ID" value="KAA5540649.1"/>
    <property type="molecule type" value="Genomic_DNA"/>
</dbReference>
<feature type="region of interest" description="Disordered" evidence="1">
    <location>
        <begin position="95"/>
        <end position="115"/>
    </location>
</feature>
<keyword evidence="2" id="KW-0812">Transmembrane</keyword>
<evidence type="ECO:0000313" key="3">
    <source>
        <dbReference type="EMBL" id="KAA5540649.1"/>
    </source>
</evidence>
<dbReference type="RefSeq" id="WP_150078214.1">
    <property type="nucleotide sequence ID" value="NZ_VWOX01000012.1"/>
</dbReference>
<accession>A0A5M6D4H1</accession>
<name>A0A5M6D4H1_9BACT</name>
<keyword evidence="2" id="KW-1133">Transmembrane helix</keyword>
<evidence type="ECO:0000256" key="1">
    <source>
        <dbReference type="SAM" id="MobiDB-lite"/>
    </source>
</evidence>
<feature type="transmembrane region" description="Helical" evidence="2">
    <location>
        <begin position="238"/>
        <end position="259"/>
    </location>
</feature>
<organism evidence="3 4">
    <name type="scientific">Roseiconus nitratireducens</name>
    <dbReference type="NCBI Taxonomy" id="2605748"/>
    <lineage>
        <taxon>Bacteria</taxon>
        <taxon>Pseudomonadati</taxon>
        <taxon>Planctomycetota</taxon>
        <taxon>Planctomycetia</taxon>
        <taxon>Pirellulales</taxon>
        <taxon>Pirellulaceae</taxon>
        <taxon>Roseiconus</taxon>
    </lineage>
</organism>
<gene>
    <name evidence="3" type="ORF">FYK55_19845</name>
</gene>
<reference evidence="3 4" key="1">
    <citation type="submission" date="2019-08" db="EMBL/GenBank/DDBJ databases">
        <authorList>
            <person name="Dhanesh K."/>
            <person name="Kumar G."/>
            <person name="Sasikala C."/>
            <person name="Venkata Ramana C."/>
        </authorList>
    </citation>
    <scope>NUCLEOTIDE SEQUENCE [LARGE SCALE GENOMIC DNA]</scope>
    <source>
        <strain evidence="3 4">JC645</strain>
    </source>
</reference>
<proteinExistence type="predicted"/>
<comment type="caution">
    <text evidence="3">The sequence shown here is derived from an EMBL/GenBank/DDBJ whole genome shotgun (WGS) entry which is preliminary data.</text>
</comment>
<feature type="transmembrane region" description="Helical" evidence="2">
    <location>
        <begin position="6"/>
        <end position="25"/>
    </location>
</feature>